<reference evidence="12" key="1">
    <citation type="submission" date="2025-08" db="UniProtKB">
        <authorList>
            <consortium name="Ensembl"/>
        </authorList>
    </citation>
    <scope>IDENTIFICATION</scope>
</reference>
<dbReference type="GO" id="GO:0007155">
    <property type="term" value="P:cell adhesion"/>
    <property type="evidence" value="ECO:0007669"/>
    <property type="project" value="UniProtKB-KW"/>
</dbReference>
<keyword evidence="3" id="KW-0732">Signal</keyword>
<accession>A0A8C8RJE2</accession>
<dbReference type="InterPro" id="IPR047012">
    <property type="entry name" value="ICAM_VCAM"/>
</dbReference>
<evidence type="ECO:0000313" key="13">
    <source>
        <dbReference type="Proteomes" id="UP000694393"/>
    </source>
</evidence>
<evidence type="ECO:0000256" key="10">
    <source>
        <dbReference type="ARBA" id="ARBA00023319"/>
    </source>
</evidence>
<evidence type="ECO:0000256" key="5">
    <source>
        <dbReference type="ARBA" id="ARBA00022889"/>
    </source>
</evidence>
<evidence type="ECO:0000259" key="11">
    <source>
        <dbReference type="Pfam" id="PF03921"/>
    </source>
</evidence>
<sequence>PASEALAPACPVEEGCGSFQVSVWPETSVVEYGGSVWINCSTSCQDPNAAVGLETSLTKAQNETKRGTGWVAFRLVDIMEWESALMCFFNCRGLHKMVSAKVSVYRKCLWPRLQWGELGFCATESLLQVNT</sequence>
<dbReference type="Gene3D" id="2.60.40.10">
    <property type="entry name" value="Immunoglobulins"/>
    <property type="match status" value="1"/>
</dbReference>
<dbReference type="FunFam" id="2.60.40.10:FF:000194">
    <property type="entry name" value="Intercellular adhesion molecule 1"/>
    <property type="match status" value="1"/>
</dbReference>
<proteinExistence type="predicted"/>
<reference evidence="12" key="2">
    <citation type="submission" date="2025-09" db="UniProtKB">
        <authorList>
            <consortium name="Ensembl"/>
        </authorList>
    </citation>
    <scope>IDENTIFICATION</scope>
</reference>
<dbReference type="InterPro" id="IPR013783">
    <property type="entry name" value="Ig-like_fold"/>
</dbReference>
<dbReference type="PANTHER" id="PTHR13771:SF9">
    <property type="entry name" value="INTERCELLULAR ADHESION MOLECULE 5"/>
    <property type="match status" value="1"/>
</dbReference>
<evidence type="ECO:0000256" key="4">
    <source>
        <dbReference type="ARBA" id="ARBA00022737"/>
    </source>
</evidence>
<feature type="domain" description="Intercellular adhesion molecule N-terminal" evidence="11">
    <location>
        <begin position="18"/>
        <end position="106"/>
    </location>
</feature>
<keyword evidence="7" id="KW-0472">Membrane</keyword>
<dbReference type="InterPro" id="IPR013768">
    <property type="entry name" value="ICAM_N"/>
</dbReference>
<evidence type="ECO:0000313" key="12">
    <source>
        <dbReference type="Ensembl" id="ENSPCEP00000005568.1"/>
    </source>
</evidence>
<protein>
    <recommendedName>
        <fullName evidence="11">Intercellular adhesion molecule N-terminal domain-containing protein</fullName>
    </recommendedName>
</protein>
<organism evidence="12 13">
    <name type="scientific">Pelusios castaneus</name>
    <name type="common">West African mud turtle</name>
    <dbReference type="NCBI Taxonomy" id="367368"/>
    <lineage>
        <taxon>Eukaryota</taxon>
        <taxon>Metazoa</taxon>
        <taxon>Chordata</taxon>
        <taxon>Craniata</taxon>
        <taxon>Vertebrata</taxon>
        <taxon>Euteleostomi</taxon>
        <taxon>Archelosauria</taxon>
        <taxon>Testudinata</taxon>
        <taxon>Testudines</taxon>
        <taxon>Pleurodira</taxon>
        <taxon>Pelomedusidae</taxon>
        <taxon>Pelusios</taxon>
    </lineage>
</organism>
<keyword evidence="13" id="KW-1185">Reference proteome</keyword>
<name>A0A8C8RJE2_9SAUR</name>
<evidence type="ECO:0000256" key="7">
    <source>
        <dbReference type="ARBA" id="ARBA00023136"/>
    </source>
</evidence>
<dbReference type="AlphaFoldDB" id="A0A8C8RJE2"/>
<dbReference type="PANTHER" id="PTHR13771">
    <property type="entry name" value="INTERCELLULAR ADHESION MOLECULE"/>
    <property type="match status" value="1"/>
</dbReference>
<evidence type="ECO:0000256" key="3">
    <source>
        <dbReference type="ARBA" id="ARBA00022729"/>
    </source>
</evidence>
<keyword evidence="6" id="KW-1133">Transmembrane helix</keyword>
<keyword evidence="8" id="KW-1015">Disulfide bond</keyword>
<dbReference type="GO" id="GO:0005178">
    <property type="term" value="F:integrin binding"/>
    <property type="evidence" value="ECO:0007669"/>
    <property type="project" value="InterPro"/>
</dbReference>
<keyword evidence="5" id="KW-0130">Cell adhesion</keyword>
<dbReference type="Pfam" id="PF03921">
    <property type="entry name" value="ICAM_N"/>
    <property type="match status" value="1"/>
</dbReference>
<evidence type="ECO:0000256" key="1">
    <source>
        <dbReference type="ARBA" id="ARBA00004479"/>
    </source>
</evidence>
<evidence type="ECO:0000256" key="6">
    <source>
        <dbReference type="ARBA" id="ARBA00022989"/>
    </source>
</evidence>
<keyword evidence="9" id="KW-0325">Glycoprotein</keyword>
<evidence type="ECO:0000256" key="8">
    <source>
        <dbReference type="ARBA" id="ARBA00023157"/>
    </source>
</evidence>
<dbReference type="Proteomes" id="UP000694393">
    <property type="component" value="Unplaced"/>
</dbReference>
<dbReference type="SUPFAM" id="SSF48726">
    <property type="entry name" value="Immunoglobulin"/>
    <property type="match status" value="1"/>
</dbReference>
<evidence type="ECO:0000256" key="9">
    <source>
        <dbReference type="ARBA" id="ARBA00023180"/>
    </source>
</evidence>
<keyword evidence="10" id="KW-0393">Immunoglobulin domain</keyword>
<keyword evidence="2" id="KW-0812">Transmembrane</keyword>
<dbReference type="InterPro" id="IPR036179">
    <property type="entry name" value="Ig-like_dom_sf"/>
</dbReference>
<evidence type="ECO:0000256" key="2">
    <source>
        <dbReference type="ARBA" id="ARBA00022692"/>
    </source>
</evidence>
<comment type="subcellular location">
    <subcellularLocation>
        <location evidence="1">Membrane</location>
        <topology evidence="1">Single-pass type I membrane protein</topology>
    </subcellularLocation>
</comment>
<dbReference type="Ensembl" id="ENSPCET00000005774.1">
    <property type="protein sequence ID" value="ENSPCEP00000005568.1"/>
    <property type="gene ID" value="ENSPCEG00000004538.1"/>
</dbReference>
<dbReference type="GO" id="GO:0005886">
    <property type="term" value="C:plasma membrane"/>
    <property type="evidence" value="ECO:0007669"/>
    <property type="project" value="TreeGrafter"/>
</dbReference>
<keyword evidence="4" id="KW-0677">Repeat</keyword>